<evidence type="ECO:0000256" key="10">
    <source>
        <dbReference type="RuleBase" id="RU000488"/>
    </source>
</evidence>
<evidence type="ECO:0000256" key="2">
    <source>
        <dbReference type="ARBA" id="ARBA00006375"/>
    </source>
</evidence>
<dbReference type="Proteomes" id="UP000282613">
    <property type="component" value="Unassembled WGS sequence"/>
</dbReference>
<name>A0A0R3W2Q2_TAEAS</name>
<keyword evidence="10" id="KW-0813">Transport</keyword>
<evidence type="ECO:0000313" key="12">
    <source>
        <dbReference type="Proteomes" id="UP000282613"/>
    </source>
</evidence>
<dbReference type="PANTHER" id="PTHR10780">
    <property type="entry name" value="MITOCHONDRIAL CARRIER HOMOLOG"/>
    <property type="match status" value="1"/>
</dbReference>
<comment type="similarity">
    <text evidence="2 10">Belongs to the mitochondrial carrier (TC 2.A.29) family.</text>
</comment>
<dbReference type="AlphaFoldDB" id="A0A0R3W2Q2"/>
<dbReference type="InterPro" id="IPR023395">
    <property type="entry name" value="MCP_dom_sf"/>
</dbReference>
<reference evidence="13" key="1">
    <citation type="submission" date="2017-02" db="UniProtKB">
        <authorList>
            <consortium name="WormBaseParasite"/>
        </authorList>
    </citation>
    <scope>IDENTIFICATION</scope>
</reference>
<keyword evidence="8 9" id="KW-0472">Membrane</keyword>
<evidence type="ECO:0000256" key="3">
    <source>
        <dbReference type="ARBA" id="ARBA00022692"/>
    </source>
</evidence>
<gene>
    <name evidence="11" type="ORF">TASK_LOCUS4128</name>
</gene>
<keyword evidence="6" id="KW-1133">Transmembrane helix</keyword>
<feature type="repeat" description="Solcar" evidence="9">
    <location>
        <begin position="153"/>
        <end position="241"/>
    </location>
</feature>
<dbReference type="Pfam" id="PF00153">
    <property type="entry name" value="Mito_carr"/>
    <property type="match status" value="1"/>
</dbReference>
<dbReference type="OrthoDB" id="10253709at2759"/>
<dbReference type="EMBL" id="UYRS01018330">
    <property type="protein sequence ID" value="VDK32918.1"/>
    <property type="molecule type" value="Genomic_DNA"/>
</dbReference>
<dbReference type="PANTHER" id="PTHR10780:SF18">
    <property type="entry name" value="LD43650P"/>
    <property type="match status" value="1"/>
</dbReference>
<evidence type="ECO:0000256" key="8">
    <source>
        <dbReference type="ARBA" id="ARBA00023136"/>
    </source>
</evidence>
<evidence type="ECO:0000256" key="6">
    <source>
        <dbReference type="ARBA" id="ARBA00022989"/>
    </source>
</evidence>
<dbReference type="PROSITE" id="PS50920">
    <property type="entry name" value="SOLCAR"/>
    <property type="match status" value="1"/>
</dbReference>
<dbReference type="GO" id="GO:0005741">
    <property type="term" value="C:mitochondrial outer membrane"/>
    <property type="evidence" value="ECO:0007669"/>
    <property type="project" value="UniProtKB-SubCell"/>
</dbReference>
<dbReference type="Gene3D" id="1.50.40.10">
    <property type="entry name" value="Mitochondrial carrier domain"/>
    <property type="match status" value="1"/>
</dbReference>
<dbReference type="WBParaSite" id="TASK_0000412701-mRNA-1">
    <property type="protein sequence ID" value="TASK_0000412701-mRNA-1"/>
    <property type="gene ID" value="TASK_0000412701"/>
</dbReference>
<dbReference type="SUPFAM" id="SSF103506">
    <property type="entry name" value="Mitochondrial carrier"/>
    <property type="match status" value="1"/>
</dbReference>
<keyword evidence="4" id="KW-0677">Repeat</keyword>
<reference evidence="11 12" key="2">
    <citation type="submission" date="2018-11" db="EMBL/GenBank/DDBJ databases">
        <authorList>
            <consortium name="Pathogen Informatics"/>
        </authorList>
    </citation>
    <scope>NUCLEOTIDE SEQUENCE [LARGE SCALE GENOMIC DNA]</scope>
</reference>
<sequence>MTNFYPQTEQLSGPEVNTGTYQFRPDALVIRTLINPLRLTRILIQLGHEPLPPNISPSPLSLIGLPHSTVSCYPNVFVYTRHLFHTYGFWPVMTCGFFSTLCLDLLTEAYYFMSRRYLVERALNAGEWLEDGDIIETSKPRFGEGVMERIPLSQFAVHLLSLCFLKIHEVFVTQPFYVIMVRQGASIVGKEVGYSWFYQAVLSIFRDNGITGFFSGITPRLIFELSSMILHLSVSRLLQANLFGSFRSWSKAVRNCIHTLFYAVISFLAYRLEMNTNHYVLDTLLLEYGIECRCFLQRCEGDASSEQVISCVMALHGSRISTMEAAVANRFSNWRECKRTLAMAGELQRGYFPFWRFCPSPSLSALGSLHSNLTVW</sequence>
<keyword evidence="7" id="KW-0496">Mitochondrion</keyword>
<evidence type="ECO:0000256" key="4">
    <source>
        <dbReference type="ARBA" id="ARBA00022737"/>
    </source>
</evidence>
<evidence type="ECO:0000313" key="13">
    <source>
        <dbReference type="WBParaSite" id="TASK_0000412701-mRNA-1"/>
    </source>
</evidence>
<keyword evidence="5" id="KW-1000">Mitochondrion outer membrane</keyword>
<keyword evidence="12" id="KW-1185">Reference proteome</keyword>
<evidence type="ECO:0000256" key="5">
    <source>
        <dbReference type="ARBA" id="ARBA00022787"/>
    </source>
</evidence>
<keyword evidence="3 9" id="KW-0812">Transmembrane</keyword>
<accession>A0A0R3W2Q2</accession>
<evidence type="ECO:0000313" key="11">
    <source>
        <dbReference type="EMBL" id="VDK32918.1"/>
    </source>
</evidence>
<evidence type="ECO:0000256" key="9">
    <source>
        <dbReference type="PROSITE-ProRule" id="PRU00282"/>
    </source>
</evidence>
<evidence type="ECO:0000256" key="7">
    <source>
        <dbReference type="ARBA" id="ARBA00023128"/>
    </source>
</evidence>
<evidence type="ECO:0000256" key="1">
    <source>
        <dbReference type="ARBA" id="ARBA00004374"/>
    </source>
</evidence>
<protein>
    <submittedName>
        <fullName evidence="13">Mitochondrial carrier homolog 2</fullName>
    </submittedName>
</protein>
<comment type="subcellular location">
    <subcellularLocation>
        <location evidence="1">Mitochondrion outer membrane</location>
        <topology evidence="1">Multi-pass membrane protein</topology>
    </subcellularLocation>
</comment>
<dbReference type="InterPro" id="IPR018108">
    <property type="entry name" value="MCP_transmembrane"/>
</dbReference>
<organism evidence="13">
    <name type="scientific">Taenia asiatica</name>
    <name type="common">Asian tapeworm</name>
    <dbReference type="NCBI Taxonomy" id="60517"/>
    <lineage>
        <taxon>Eukaryota</taxon>
        <taxon>Metazoa</taxon>
        <taxon>Spiralia</taxon>
        <taxon>Lophotrochozoa</taxon>
        <taxon>Platyhelminthes</taxon>
        <taxon>Cestoda</taxon>
        <taxon>Eucestoda</taxon>
        <taxon>Cyclophyllidea</taxon>
        <taxon>Taeniidae</taxon>
        <taxon>Taenia</taxon>
    </lineage>
</organism>
<proteinExistence type="inferred from homology"/>